<feature type="compositionally biased region" description="Basic and acidic residues" evidence="1">
    <location>
        <begin position="478"/>
        <end position="489"/>
    </location>
</feature>
<feature type="compositionally biased region" description="Polar residues" evidence="1">
    <location>
        <begin position="389"/>
        <end position="398"/>
    </location>
</feature>
<feature type="compositionally biased region" description="Acidic residues" evidence="1">
    <location>
        <begin position="399"/>
        <end position="417"/>
    </location>
</feature>
<reference evidence="3 4" key="2">
    <citation type="submission" date="2024-05" db="EMBL/GenBank/DDBJ databases">
        <authorList>
            <person name="Chen Y."/>
            <person name="Shah S."/>
            <person name="Dougan E. K."/>
            <person name="Thang M."/>
            <person name="Chan C."/>
        </authorList>
    </citation>
    <scope>NUCLEOTIDE SEQUENCE [LARGE SCALE GENOMIC DNA]</scope>
</reference>
<feature type="region of interest" description="Disordered" evidence="1">
    <location>
        <begin position="383"/>
        <end position="417"/>
    </location>
</feature>
<dbReference type="EMBL" id="CAMXCT020001068">
    <property type="protein sequence ID" value="CAL1139685.1"/>
    <property type="molecule type" value="Genomic_DNA"/>
</dbReference>
<dbReference type="EMBL" id="CAMXCT030001068">
    <property type="protein sequence ID" value="CAL4773622.1"/>
    <property type="molecule type" value="Genomic_DNA"/>
</dbReference>
<feature type="non-terminal residue" evidence="2">
    <location>
        <position position="1"/>
    </location>
</feature>
<evidence type="ECO:0000313" key="2">
    <source>
        <dbReference type="EMBL" id="CAI3986310.1"/>
    </source>
</evidence>
<feature type="region of interest" description="Disordered" evidence="1">
    <location>
        <begin position="569"/>
        <end position="638"/>
    </location>
</feature>
<organism evidence="2">
    <name type="scientific">Cladocopium goreaui</name>
    <dbReference type="NCBI Taxonomy" id="2562237"/>
    <lineage>
        <taxon>Eukaryota</taxon>
        <taxon>Sar</taxon>
        <taxon>Alveolata</taxon>
        <taxon>Dinophyceae</taxon>
        <taxon>Suessiales</taxon>
        <taxon>Symbiodiniaceae</taxon>
        <taxon>Cladocopium</taxon>
    </lineage>
</organism>
<name>A0A9P1C745_9DINO</name>
<dbReference type="Proteomes" id="UP001152797">
    <property type="component" value="Unassembled WGS sequence"/>
</dbReference>
<dbReference type="AlphaFoldDB" id="A0A9P1C745"/>
<feature type="compositionally biased region" description="Polar residues" evidence="1">
    <location>
        <begin position="127"/>
        <end position="140"/>
    </location>
</feature>
<evidence type="ECO:0000313" key="4">
    <source>
        <dbReference type="Proteomes" id="UP001152797"/>
    </source>
</evidence>
<evidence type="ECO:0000256" key="1">
    <source>
        <dbReference type="SAM" id="MobiDB-lite"/>
    </source>
</evidence>
<feature type="compositionally biased region" description="Low complexity" evidence="1">
    <location>
        <begin position="154"/>
        <end position="169"/>
    </location>
</feature>
<reference evidence="2" key="1">
    <citation type="submission" date="2022-10" db="EMBL/GenBank/DDBJ databases">
        <authorList>
            <person name="Chen Y."/>
            <person name="Dougan E. K."/>
            <person name="Chan C."/>
            <person name="Rhodes N."/>
            <person name="Thang M."/>
        </authorList>
    </citation>
    <scope>NUCLEOTIDE SEQUENCE</scope>
</reference>
<feature type="non-terminal residue" evidence="2">
    <location>
        <position position="651"/>
    </location>
</feature>
<sequence length="651" mass="72377">DISSIVADVEWARGPKRSKPDPKRAGGILGQHVMPQVGDHVVVLDPQLARWLVEPTGTILEVRCDGGHVKVEHDGAAREERYYNTGKDGVYQLALAPPMPSLVADPRPRFSWLPRPPSKVEVKAASNVSQAASNTIQQRPRYSEVRRSGSQSRQPTVAAAAEPQVETAARTGSARIEVHGPVTLNCGKRDGLQCRGCAVGRPWVKHQRRESVAKNLMGQVWMFGRNYIAELICEALRQPTDSLRQEYLQPPTAVDEMPGWGCPVLPKVFGVEKGFKKPGEAVRNQAWTLRRSPTAPSETSVPKPATWQRRETTLLTKQLKELKASKQSVHRSLAVNTASNDRHLEVCEERLRQHFEAETRQLLEMAERQILGEVKERSLKMLRSCGSPDRSSGPQPSETNEEPEQEPGYETPNGEEEPYYLDKAVGREVTQVGLSRAELADSVPRLCELSLQTIGSIARRVSASLGGRPSGAPATQRALERDNPGDSRRQPAQVQRPKEQKERGFDLEQEMEHLADMRRFASQAGESWVGGCKQLGFQVLDLHVMPRKPSGEIRFGHPVPALRQSALPRTAKAVPCERWRRRPSASRSEAEPPCPWDEEPDTPPRRDARDARPNASNVARQHATAGDSRQVWQHVDSEGNMRKVGIIPLAL</sequence>
<protein>
    <submittedName>
        <fullName evidence="3">Dynamin-1-like protein</fullName>
    </submittedName>
</protein>
<feature type="region of interest" description="Disordered" evidence="1">
    <location>
        <begin position="127"/>
        <end position="173"/>
    </location>
</feature>
<dbReference type="EMBL" id="CAMXCT010001068">
    <property type="protein sequence ID" value="CAI3986310.1"/>
    <property type="molecule type" value="Genomic_DNA"/>
</dbReference>
<proteinExistence type="predicted"/>
<keyword evidence="4" id="KW-1185">Reference proteome</keyword>
<gene>
    <name evidence="2" type="ORF">C1SCF055_LOCUS13676</name>
</gene>
<comment type="caution">
    <text evidence="2">The sequence shown here is derived from an EMBL/GenBank/DDBJ whole genome shotgun (WGS) entry which is preliminary data.</text>
</comment>
<feature type="compositionally biased region" description="Basic and acidic residues" evidence="1">
    <location>
        <begin position="602"/>
        <end position="612"/>
    </location>
</feature>
<dbReference type="OrthoDB" id="5061070at2759"/>
<evidence type="ECO:0000313" key="3">
    <source>
        <dbReference type="EMBL" id="CAL4773622.1"/>
    </source>
</evidence>
<accession>A0A9P1C745</accession>
<feature type="region of interest" description="Disordered" evidence="1">
    <location>
        <begin position="463"/>
        <end position="504"/>
    </location>
</feature>